<dbReference type="GO" id="GO:0009251">
    <property type="term" value="P:glucan catabolic process"/>
    <property type="evidence" value="ECO:0007669"/>
    <property type="project" value="TreeGrafter"/>
</dbReference>
<evidence type="ECO:0000256" key="8">
    <source>
        <dbReference type="ARBA" id="ARBA00023136"/>
    </source>
</evidence>
<dbReference type="InterPro" id="IPR001547">
    <property type="entry name" value="Glyco_hydro_5"/>
</dbReference>
<accession>A0A511KN37</accession>
<dbReference type="Pfam" id="PF00150">
    <property type="entry name" value="Cellulase"/>
    <property type="match status" value="1"/>
</dbReference>
<reference evidence="19 20" key="1">
    <citation type="submission" date="2019-07" db="EMBL/GenBank/DDBJ databases">
        <title>Rhodotorula toruloides NBRC10032 genome sequencing.</title>
        <authorList>
            <person name="Shida Y."/>
            <person name="Takaku H."/>
            <person name="Ogasawara W."/>
            <person name="Mori K."/>
        </authorList>
    </citation>
    <scope>NUCLEOTIDE SEQUENCE [LARGE SCALE GENOMIC DNA]</scope>
    <source>
        <strain evidence="19 20">NBRC10032</strain>
    </source>
</reference>
<dbReference type="OrthoDB" id="62120at2759"/>
<comment type="subcellular location">
    <subcellularLocation>
        <location evidence="1">Cell membrane</location>
        <topology evidence="1">Single-pass type II membrane protein</topology>
    </subcellularLocation>
</comment>
<keyword evidence="3" id="KW-1003">Cell membrane</keyword>
<evidence type="ECO:0000256" key="10">
    <source>
        <dbReference type="ARBA" id="ARBA00023295"/>
    </source>
</evidence>
<dbReference type="Gene3D" id="3.20.20.80">
    <property type="entry name" value="Glycosidases"/>
    <property type="match status" value="1"/>
</dbReference>
<dbReference type="AlphaFoldDB" id="A0A511KN37"/>
<evidence type="ECO:0000259" key="18">
    <source>
        <dbReference type="Pfam" id="PF00150"/>
    </source>
</evidence>
<evidence type="ECO:0000256" key="13">
    <source>
        <dbReference type="ARBA" id="ARBA00037126"/>
    </source>
</evidence>
<evidence type="ECO:0000256" key="3">
    <source>
        <dbReference type="ARBA" id="ARBA00022475"/>
    </source>
</evidence>
<keyword evidence="9" id="KW-0325">Glycoprotein</keyword>
<dbReference type="FunFam" id="3.20.20.80:FF:000033">
    <property type="entry name" value="Glucan 1,3-beta-glucosidase A"/>
    <property type="match status" value="1"/>
</dbReference>
<dbReference type="GO" id="GO:0071555">
    <property type="term" value="P:cell wall organization"/>
    <property type="evidence" value="ECO:0007669"/>
    <property type="project" value="UniProtKB-KW"/>
</dbReference>
<evidence type="ECO:0000256" key="15">
    <source>
        <dbReference type="ARBA" id="ARBA00041260"/>
    </source>
</evidence>
<comment type="caution">
    <text evidence="19">The sequence shown here is derived from an EMBL/GenBank/DDBJ whole genome shotgun (WGS) entry which is preliminary data.</text>
</comment>
<comment type="function">
    <text evidence="13">Glucosidase involved in the degradation of cellulosic biomass. Active on lichenan.</text>
</comment>
<gene>
    <name evidence="19" type="ORF">Rt10032_c17g5817</name>
</gene>
<feature type="compositionally biased region" description="Polar residues" evidence="16">
    <location>
        <begin position="34"/>
        <end position="57"/>
    </location>
</feature>
<keyword evidence="8 17" id="KW-0472">Membrane</keyword>
<comment type="similarity">
    <text evidence="2">Belongs to the glycosyl hydrolase 5 (cellulase A) family.</text>
</comment>
<feature type="region of interest" description="Disordered" evidence="16">
    <location>
        <begin position="1"/>
        <end position="108"/>
    </location>
</feature>
<feature type="transmembrane region" description="Helical" evidence="17">
    <location>
        <begin position="197"/>
        <end position="219"/>
    </location>
</feature>
<keyword evidence="7 17" id="KW-1133">Transmembrane helix</keyword>
<dbReference type="SUPFAM" id="SSF51445">
    <property type="entry name" value="(Trans)glycosidases"/>
    <property type="match status" value="1"/>
</dbReference>
<keyword evidence="6" id="KW-0735">Signal-anchor</keyword>
<evidence type="ECO:0000256" key="5">
    <source>
        <dbReference type="ARBA" id="ARBA00022801"/>
    </source>
</evidence>
<evidence type="ECO:0000256" key="9">
    <source>
        <dbReference type="ARBA" id="ARBA00023180"/>
    </source>
</evidence>
<dbReference type="GO" id="GO:0004338">
    <property type="term" value="F:glucan exo-1,3-beta-glucosidase activity"/>
    <property type="evidence" value="ECO:0007669"/>
    <property type="project" value="UniProtKB-EC"/>
</dbReference>
<feature type="compositionally biased region" description="Basic and acidic residues" evidence="16">
    <location>
        <begin position="1"/>
        <end position="13"/>
    </location>
</feature>
<protein>
    <recommendedName>
        <fullName evidence="14">glucan 1,3-beta-glucosidase</fullName>
        <ecNumber evidence="14">3.2.1.58</ecNumber>
    </recommendedName>
    <alternativeName>
        <fullName evidence="15">Exo-1,3-beta-glucanase D</fullName>
    </alternativeName>
</protein>
<feature type="compositionally biased region" description="Basic and acidic residues" evidence="16">
    <location>
        <begin position="60"/>
        <end position="69"/>
    </location>
</feature>
<organism evidence="19 20">
    <name type="scientific">Rhodotorula toruloides</name>
    <name type="common">Yeast</name>
    <name type="synonym">Rhodosporidium toruloides</name>
    <dbReference type="NCBI Taxonomy" id="5286"/>
    <lineage>
        <taxon>Eukaryota</taxon>
        <taxon>Fungi</taxon>
        <taxon>Dikarya</taxon>
        <taxon>Basidiomycota</taxon>
        <taxon>Pucciniomycotina</taxon>
        <taxon>Microbotryomycetes</taxon>
        <taxon>Sporidiobolales</taxon>
        <taxon>Sporidiobolaceae</taxon>
        <taxon>Rhodotorula</taxon>
    </lineage>
</organism>
<feature type="region of interest" description="Disordered" evidence="16">
    <location>
        <begin position="900"/>
        <end position="930"/>
    </location>
</feature>
<evidence type="ECO:0000256" key="17">
    <source>
        <dbReference type="SAM" id="Phobius"/>
    </source>
</evidence>
<keyword evidence="10" id="KW-0326">Glycosidase</keyword>
<feature type="compositionally biased region" description="Polar residues" evidence="16">
    <location>
        <begin position="15"/>
        <end position="25"/>
    </location>
</feature>
<dbReference type="PANTHER" id="PTHR31297:SF34">
    <property type="entry name" value="GLUCAN 1,3-BETA-GLUCOSIDASE 2"/>
    <property type="match status" value="1"/>
</dbReference>
<keyword evidence="4 17" id="KW-0812">Transmembrane</keyword>
<sequence>MSSASRQDRHRSSADIYSSIPTSDASYPPIRTITPRSPSVTTPTAYSALPPSNSASSFPHRPDYHERSESMQTYSSSYSTPDPTTRYSAASPPGAERLRGGAGGTYDEGGRYAPSVETAGVYDSSANLNQVAYRSAGPGMGMASRSESYMMKDEGSYDGGAGAGGGSGGILKKRHGAAGAGADKGWWSRKSRSTKRWLICALVTLVIVICAAIAVPLGVIEGRQAQLDAATKANDNTNPNIPTGAHPVDWKTAAYGGNGSTIYLDDGSSFVYNNSFGGWWVSIPFNDTARPQRDVPPLNEEWDYETDLIAGVNLGGWLVLEPFIVPGIFEPFNANSNNPNGTNNAIDEWTLSVALGSNLTTALTDHYETFITEKDFAQIAGAGLNWVRIPIGWWAIETWEGEPFLQGVAWTYFLKAIGWARKYGLRINLDLHAVPGSQNGYNHSGKQGSINFLNGVMGIANAQRTLDYIRTLTEFITQPEYKNVVVMFSVLNEPYAATIGVDNLRSFYIKAYDQTRSIGGIGVGHGPFITFHDGFVTMATNVSQGGWDGFLNGWDRVALDSHRYLCFSEPNNWGLSYQASLPCNYWAENMNISTNTFGLTLGGEWSLAINDCGQWINNVGNGARYDGTYYVPGNTTAPAYARVGSCKPWNDWTTWSAATKNGLRLVAEAHMDALRHWFFWTWKTGYSTDLGMIANPMWNYQLGLEQGWVPTNPRTAIGACPSLVSSNGFTMPYTVEPAPTLAPWMTGGSGAGSISDQAMLTSYSVWPPSSIGAAASTGPYITPASNLPTYTRTASIVTLSAPPQPTSWPAGYSGSINVGNGWAQPSDTASFHTAVSGCSYPNPWSGAAVAAPSTPFCQSPAQPVATALLASSANAAAAVASSASSDAAASSVNALGLSARMKRHLKPTPSPTIAFQPTPPPQPATTFGRQ</sequence>
<evidence type="ECO:0000313" key="20">
    <source>
        <dbReference type="Proteomes" id="UP000321518"/>
    </source>
</evidence>
<dbReference type="Proteomes" id="UP000321518">
    <property type="component" value="Unassembled WGS sequence"/>
</dbReference>
<evidence type="ECO:0000256" key="14">
    <source>
        <dbReference type="ARBA" id="ARBA00038929"/>
    </source>
</evidence>
<dbReference type="InterPro" id="IPR050386">
    <property type="entry name" value="Glycosyl_hydrolase_5"/>
</dbReference>
<evidence type="ECO:0000256" key="12">
    <source>
        <dbReference type="ARBA" id="ARBA00036824"/>
    </source>
</evidence>
<evidence type="ECO:0000313" key="19">
    <source>
        <dbReference type="EMBL" id="GEM11800.1"/>
    </source>
</evidence>
<dbReference type="GO" id="GO:0005886">
    <property type="term" value="C:plasma membrane"/>
    <property type="evidence" value="ECO:0007669"/>
    <property type="project" value="UniProtKB-SubCell"/>
</dbReference>
<comment type="catalytic activity">
    <reaction evidence="12">
        <text>Successive hydrolysis of beta-D-glucose units from the non-reducing ends of (1-&gt;3)-beta-D-glucans, releasing alpha-glucose.</text>
        <dbReference type="EC" id="3.2.1.58"/>
    </reaction>
</comment>
<evidence type="ECO:0000256" key="1">
    <source>
        <dbReference type="ARBA" id="ARBA00004401"/>
    </source>
</evidence>
<evidence type="ECO:0000256" key="6">
    <source>
        <dbReference type="ARBA" id="ARBA00022968"/>
    </source>
</evidence>
<evidence type="ECO:0000256" key="2">
    <source>
        <dbReference type="ARBA" id="ARBA00005641"/>
    </source>
</evidence>
<name>A0A511KN37_RHOTO</name>
<keyword evidence="11" id="KW-0961">Cell wall biogenesis/degradation</keyword>
<feature type="compositionally biased region" description="Low complexity" evidence="16">
    <location>
        <begin position="73"/>
        <end position="88"/>
    </location>
</feature>
<evidence type="ECO:0000256" key="16">
    <source>
        <dbReference type="SAM" id="MobiDB-lite"/>
    </source>
</evidence>
<dbReference type="EMBL" id="BJWK01000017">
    <property type="protein sequence ID" value="GEM11800.1"/>
    <property type="molecule type" value="Genomic_DNA"/>
</dbReference>
<feature type="domain" description="Glycoside hydrolase family 5" evidence="18">
    <location>
        <begin position="365"/>
        <end position="520"/>
    </location>
</feature>
<evidence type="ECO:0000256" key="4">
    <source>
        <dbReference type="ARBA" id="ARBA00022692"/>
    </source>
</evidence>
<dbReference type="EC" id="3.2.1.58" evidence="14"/>
<evidence type="ECO:0000256" key="11">
    <source>
        <dbReference type="ARBA" id="ARBA00023316"/>
    </source>
</evidence>
<dbReference type="InterPro" id="IPR017853">
    <property type="entry name" value="GH"/>
</dbReference>
<evidence type="ECO:0000256" key="7">
    <source>
        <dbReference type="ARBA" id="ARBA00022989"/>
    </source>
</evidence>
<proteinExistence type="inferred from homology"/>
<dbReference type="PANTHER" id="PTHR31297">
    <property type="entry name" value="GLUCAN ENDO-1,6-BETA-GLUCOSIDASE B"/>
    <property type="match status" value="1"/>
</dbReference>
<dbReference type="GO" id="GO:0005576">
    <property type="term" value="C:extracellular region"/>
    <property type="evidence" value="ECO:0007669"/>
    <property type="project" value="TreeGrafter"/>
</dbReference>
<dbReference type="GO" id="GO:0009986">
    <property type="term" value="C:cell surface"/>
    <property type="evidence" value="ECO:0007669"/>
    <property type="project" value="TreeGrafter"/>
</dbReference>
<keyword evidence="5 19" id="KW-0378">Hydrolase</keyword>